<gene>
    <name evidence="3" type="ORF">UT18_C0005G0017</name>
</gene>
<reference evidence="3 4" key="1">
    <citation type="journal article" date="2015" name="Nature">
        <title>rRNA introns, odd ribosomes, and small enigmatic genomes across a large radiation of phyla.</title>
        <authorList>
            <person name="Brown C.T."/>
            <person name="Hug L.A."/>
            <person name="Thomas B.C."/>
            <person name="Sharon I."/>
            <person name="Castelle C.J."/>
            <person name="Singh A."/>
            <person name="Wilkins M.J."/>
            <person name="Williams K.H."/>
            <person name="Banfield J.F."/>
        </authorList>
    </citation>
    <scope>NUCLEOTIDE SEQUENCE [LARGE SCALE GENOMIC DNA]</scope>
</reference>
<comment type="caution">
    <text evidence="3">The sequence shown here is derived from an EMBL/GenBank/DDBJ whole genome shotgun (WGS) entry which is preliminary data.</text>
</comment>
<dbReference type="SUPFAM" id="SSF52980">
    <property type="entry name" value="Restriction endonuclease-like"/>
    <property type="match status" value="1"/>
</dbReference>
<dbReference type="PANTHER" id="PTHR38590">
    <property type="entry name" value="BLL0828 PROTEIN"/>
    <property type="match status" value="1"/>
</dbReference>
<dbReference type="Gene3D" id="3.40.960.10">
    <property type="entry name" value="VSR Endonuclease"/>
    <property type="match status" value="1"/>
</dbReference>
<dbReference type="InterPro" id="IPR011335">
    <property type="entry name" value="Restrct_endonuc-II-like"/>
</dbReference>
<evidence type="ECO:0000313" key="3">
    <source>
        <dbReference type="EMBL" id="KKQ95007.1"/>
    </source>
</evidence>
<dbReference type="PATRIC" id="fig|1618345.3.peg.266"/>
<dbReference type="InterPro" id="IPR047216">
    <property type="entry name" value="Endonuclease_DUF559_bact"/>
</dbReference>
<sequence length="136" mass="15728">MTSRKTTLARNLRKNQTDAERVLWSKLRAKQLDGIKFRRQQPIGCYIVDFVCRKRHLIIELDGGQHATDVIHDKIRGSYLERQGFTILRFWNNDVLKNIDGVLEVIRRNVLNNCSTNENGMSEDPPLTPPKGRGIE</sequence>
<dbReference type="Proteomes" id="UP000034207">
    <property type="component" value="Unassembled WGS sequence"/>
</dbReference>
<proteinExistence type="predicted"/>
<dbReference type="AlphaFoldDB" id="A0A0G0LVF4"/>
<evidence type="ECO:0000259" key="2">
    <source>
        <dbReference type="Pfam" id="PF04480"/>
    </source>
</evidence>
<protein>
    <recommendedName>
        <fullName evidence="2">DUF559 domain-containing protein</fullName>
    </recommendedName>
</protein>
<feature type="domain" description="DUF559" evidence="2">
    <location>
        <begin position="4"/>
        <end position="109"/>
    </location>
</feature>
<name>A0A0G0LVF4_UNCC2</name>
<feature type="region of interest" description="Disordered" evidence="1">
    <location>
        <begin position="115"/>
        <end position="136"/>
    </location>
</feature>
<accession>A0A0G0LVF4</accession>
<dbReference type="InterPro" id="IPR007569">
    <property type="entry name" value="DUF559"/>
</dbReference>
<dbReference type="EMBL" id="LBVV01000005">
    <property type="protein sequence ID" value="KKQ95007.1"/>
    <property type="molecule type" value="Genomic_DNA"/>
</dbReference>
<evidence type="ECO:0000256" key="1">
    <source>
        <dbReference type="SAM" id="MobiDB-lite"/>
    </source>
</evidence>
<evidence type="ECO:0000313" key="4">
    <source>
        <dbReference type="Proteomes" id="UP000034207"/>
    </source>
</evidence>
<dbReference type="STRING" id="1618345.UT18_C0005G0017"/>
<dbReference type="CDD" id="cd01038">
    <property type="entry name" value="Endonuclease_DUF559"/>
    <property type="match status" value="1"/>
</dbReference>
<dbReference type="Pfam" id="PF04480">
    <property type="entry name" value="DUF559"/>
    <property type="match status" value="1"/>
</dbReference>
<dbReference type="PANTHER" id="PTHR38590:SF1">
    <property type="entry name" value="BLL0828 PROTEIN"/>
    <property type="match status" value="1"/>
</dbReference>
<organism evidence="3 4">
    <name type="scientific">candidate division CPR2 bacterium GW2011_GWC2_39_10</name>
    <dbReference type="NCBI Taxonomy" id="1618345"/>
    <lineage>
        <taxon>Bacteria</taxon>
        <taxon>Bacteria division CPR2</taxon>
    </lineage>
</organism>